<accession>A0A7W6AC77</accession>
<dbReference type="PANTHER" id="PTHR11614">
    <property type="entry name" value="PHOSPHOLIPASE-RELATED"/>
    <property type="match status" value="1"/>
</dbReference>
<dbReference type="InterPro" id="IPR051044">
    <property type="entry name" value="MAG_DAG_Lipase"/>
</dbReference>
<dbReference type="InterPro" id="IPR029058">
    <property type="entry name" value="AB_hydrolase_fold"/>
</dbReference>
<feature type="domain" description="Serine aminopeptidase S33" evidence="1">
    <location>
        <begin position="41"/>
        <end position="296"/>
    </location>
</feature>
<evidence type="ECO:0000313" key="4">
    <source>
        <dbReference type="Proteomes" id="UP000517759"/>
    </source>
</evidence>
<dbReference type="Proteomes" id="UP000517759">
    <property type="component" value="Unassembled WGS sequence"/>
</dbReference>
<dbReference type="EMBL" id="BSPG01000005">
    <property type="protein sequence ID" value="GLS43426.1"/>
    <property type="molecule type" value="Genomic_DNA"/>
</dbReference>
<name>A0A7W6AC77_9HYPH</name>
<organism evidence="3 4">
    <name type="scientific">Methylobacterium brachythecii</name>
    <dbReference type="NCBI Taxonomy" id="1176177"/>
    <lineage>
        <taxon>Bacteria</taxon>
        <taxon>Pseudomonadati</taxon>
        <taxon>Pseudomonadota</taxon>
        <taxon>Alphaproteobacteria</taxon>
        <taxon>Hyphomicrobiales</taxon>
        <taxon>Methylobacteriaceae</taxon>
        <taxon>Methylobacterium</taxon>
    </lineage>
</organism>
<comment type="caution">
    <text evidence="3">The sequence shown here is derived from an EMBL/GenBank/DDBJ whole genome shotgun (WGS) entry which is preliminary data.</text>
</comment>
<keyword evidence="3" id="KW-0378">Hydrolase</keyword>
<reference evidence="3 4" key="3">
    <citation type="submission" date="2020-08" db="EMBL/GenBank/DDBJ databases">
        <title>Genomic Encyclopedia of Type Strains, Phase IV (KMG-IV): sequencing the most valuable type-strain genomes for metagenomic binning, comparative biology and taxonomic classification.</title>
        <authorList>
            <person name="Goeker M."/>
        </authorList>
    </citation>
    <scope>NUCLEOTIDE SEQUENCE [LARGE SCALE GENOMIC DNA]</scope>
    <source>
        <strain evidence="3 4">DSM 24105</strain>
    </source>
</reference>
<dbReference type="AlphaFoldDB" id="A0A7W6AC77"/>
<dbReference type="EC" id="3.1.1.5" evidence="3"/>
<evidence type="ECO:0000313" key="5">
    <source>
        <dbReference type="Proteomes" id="UP001156881"/>
    </source>
</evidence>
<reference evidence="2" key="4">
    <citation type="submission" date="2023-01" db="EMBL/GenBank/DDBJ databases">
        <title>Draft genome sequence of Methylobacterium brachythecii strain NBRC 107710.</title>
        <authorList>
            <person name="Sun Q."/>
            <person name="Mori K."/>
        </authorList>
    </citation>
    <scope>NUCLEOTIDE SEQUENCE</scope>
    <source>
        <strain evidence="2">NBRC 107710</strain>
    </source>
</reference>
<proteinExistence type="predicted"/>
<dbReference type="Proteomes" id="UP001156881">
    <property type="component" value="Unassembled WGS sequence"/>
</dbReference>
<evidence type="ECO:0000313" key="2">
    <source>
        <dbReference type="EMBL" id="GLS43426.1"/>
    </source>
</evidence>
<evidence type="ECO:0000259" key="1">
    <source>
        <dbReference type="Pfam" id="PF12146"/>
    </source>
</evidence>
<dbReference type="InterPro" id="IPR022742">
    <property type="entry name" value="Hydrolase_4"/>
</dbReference>
<reference evidence="2" key="1">
    <citation type="journal article" date="2014" name="Int. J. Syst. Evol. Microbiol.">
        <title>Complete genome of a new Firmicutes species belonging to the dominant human colonic microbiota ('Ruminococcus bicirculans') reveals two chromosomes and a selective capacity to utilize plant glucans.</title>
        <authorList>
            <consortium name="NISC Comparative Sequencing Program"/>
            <person name="Wegmann U."/>
            <person name="Louis P."/>
            <person name="Goesmann A."/>
            <person name="Henrissat B."/>
            <person name="Duncan S.H."/>
            <person name="Flint H.J."/>
        </authorList>
    </citation>
    <scope>NUCLEOTIDE SEQUENCE</scope>
    <source>
        <strain evidence="2">NBRC 107710</strain>
    </source>
</reference>
<dbReference type="SUPFAM" id="SSF53474">
    <property type="entry name" value="alpha/beta-Hydrolases"/>
    <property type="match status" value="1"/>
</dbReference>
<dbReference type="Pfam" id="PF12146">
    <property type="entry name" value="Hydrolase_4"/>
    <property type="match status" value="1"/>
</dbReference>
<gene>
    <name evidence="2" type="primary">pldB</name>
    <name evidence="2" type="ORF">GCM10007884_14110</name>
    <name evidence="3" type="ORF">GGR33_000028</name>
</gene>
<dbReference type="Gene3D" id="3.40.50.1820">
    <property type="entry name" value="alpha/beta hydrolase"/>
    <property type="match status" value="1"/>
</dbReference>
<protein>
    <submittedName>
        <fullName evidence="3">Lysophospholipase</fullName>
        <ecNumber evidence="3">3.1.1.5</ecNumber>
    </submittedName>
</protein>
<dbReference type="EMBL" id="JACIDN010000001">
    <property type="protein sequence ID" value="MBB3900548.1"/>
    <property type="molecule type" value="Genomic_DNA"/>
</dbReference>
<sequence>MLTLKSTPGNPIPPGATVVPVRTADGQTLRAAYWRPVGRTEKGTVCLMQGRAEFIEKYYEPIGELRRRGFHVVAFDWRGQGDSSRQVRNAHKGHVARFDDYRLDLTAVAETVLVPSTPEPHFALAHSMGGAIALTGALEGWLPFERLVTVAPMLGLRMVKYPLAASLLSRFLHRLGFGRAYIPFGSAVSIATKPFAGNRLSGDPVRYARNAAAAVDVGAGAVGDPTIAWLASAFRAMQRLRDPRVPPQIEIPVLVVGAGADPVCSLPATERFVGRLRAGHLIVLPGARHEILNETDAIHADFWAAFDAFIPGHAGADRDASVRRDRQREEA</sequence>
<keyword evidence="5" id="KW-1185">Reference proteome</keyword>
<reference evidence="5" key="2">
    <citation type="journal article" date="2019" name="Int. J. Syst. Evol. Microbiol.">
        <title>The Global Catalogue of Microorganisms (GCM) 10K type strain sequencing project: providing services to taxonomists for standard genome sequencing and annotation.</title>
        <authorList>
            <consortium name="The Broad Institute Genomics Platform"/>
            <consortium name="The Broad Institute Genome Sequencing Center for Infectious Disease"/>
            <person name="Wu L."/>
            <person name="Ma J."/>
        </authorList>
    </citation>
    <scope>NUCLEOTIDE SEQUENCE [LARGE SCALE GENOMIC DNA]</scope>
    <source>
        <strain evidence="5">NBRC 107710</strain>
    </source>
</reference>
<dbReference type="RefSeq" id="WP_183501305.1">
    <property type="nucleotide sequence ID" value="NZ_BSPG01000005.1"/>
</dbReference>
<evidence type="ECO:0000313" key="3">
    <source>
        <dbReference type="EMBL" id="MBB3900548.1"/>
    </source>
</evidence>
<dbReference type="GO" id="GO:0004622">
    <property type="term" value="F:phosphatidylcholine lysophospholipase activity"/>
    <property type="evidence" value="ECO:0007669"/>
    <property type="project" value="UniProtKB-EC"/>
</dbReference>